<keyword evidence="2" id="KW-1185">Reference proteome</keyword>
<proteinExistence type="predicted"/>
<dbReference type="RefSeq" id="WP_207090172.1">
    <property type="nucleotide sequence ID" value="NZ_JAFLQW010000581.1"/>
</dbReference>
<organism evidence="1 2">
    <name type="scientific">Phormidium pseudopriestleyi FRX01</name>
    <dbReference type="NCBI Taxonomy" id="1759528"/>
    <lineage>
        <taxon>Bacteria</taxon>
        <taxon>Bacillati</taxon>
        <taxon>Cyanobacteriota</taxon>
        <taxon>Cyanophyceae</taxon>
        <taxon>Oscillatoriophycideae</taxon>
        <taxon>Oscillatoriales</taxon>
        <taxon>Oscillatoriaceae</taxon>
        <taxon>Phormidium</taxon>
    </lineage>
</organism>
<dbReference type="Proteomes" id="UP000664844">
    <property type="component" value="Unassembled WGS sequence"/>
</dbReference>
<comment type="caution">
    <text evidence="1">The sequence shown here is derived from an EMBL/GenBank/DDBJ whole genome shotgun (WGS) entry which is preliminary data.</text>
</comment>
<gene>
    <name evidence="1" type="ORF">J0895_22195</name>
</gene>
<name>A0ABS3FXA9_9CYAN</name>
<protein>
    <submittedName>
        <fullName evidence="1">Uncharacterized protein</fullName>
    </submittedName>
</protein>
<evidence type="ECO:0000313" key="1">
    <source>
        <dbReference type="EMBL" id="MBO0351741.1"/>
    </source>
</evidence>
<accession>A0ABS3FXA9</accession>
<dbReference type="EMBL" id="JAFLQW010000581">
    <property type="protein sequence ID" value="MBO0351741.1"/>
    <property type="molecule type" value="Genomic_DNA"/>
</dbReference>
<evidence type="ECO:0000313" key="2">
    <source>
        <dbReference type="Proteomes" id="UP000664844"/>
    </source>
</evidence>
<sequence>MAAFLAKCFQSSGSTETGKFESVSRYQENRSPKNYVALLSRVKLRSPLLRLVGPTV</sequence>
<reference evidence="1 2" key="1">
    <citation type="submission" date="2021-03" db="EMBL/GenBank/DDBJ databases">
        <title>Metabolic Capacity of the Antarctic Cyanobacterium Phormidium pseudopriestleyi that Sustains Oxygenic Photosynthesis in the Presence of Hydrogen Sulfide.</title>
        <authorList>
            <person name="Lumian J.E."/>
            <person name="Jungblut A.D."/>
            <person name="Dillon M.L."/>
            <person name="Hawes I."/>
            <person name="Doran P.T."/>
            <person name="Mackey T.J."/>
            <person name="Dick G.J."/>
            <person name="Grettenberger C.L."/>
            <person name="Sumner D.Y."/>
        </authorList>
    </citation>
    <scope>NUCLEOTIDE SEQUENCE [LARGE SCALE GENOMIC DNA]</scope>
    <source>
        <strain evidence="1 2">FRX01</strain>
    </source>
</reference>